<accession>A0AAN9UL82</accession>
<keyword evidence="4" id="KW-1185">Reference proteome</keyword>
<feature type="region of interest" description="Disordered" evidence="1">
    <location>
        <begin position="69"/>
        <end position="100"/>
    </location>
</feature>
<name>A0AAN9UL82_9PEZI</name>
<protein>
    <submittedName>
        <fullName evidence="3">Uncharacterized protein</fullName>
    </submittedName>
</protein>
<evidence type="ECO:0000313" key="4">
    <source>
        <dbReference type="Proteomes" id="UP001320420"/>
    </source>
</evidence>
<gene>
    <name evidence="3" type="ORF">SLS62_007973</name>
</gene>
<comment type="caution">
    <text evidence="3">The sequence shown here is derived from an EMBL/GenBank/DDBJ whole genome shotgun (WGS) entry which is preliminary data.</text>
</comment>
<feature type="chain" id="PRO_5042987425" evidence="2">
    <location>
        <begin position="21"/>
        <end position="195"/>
    </location>
</feature>
<evidence type="ECO:0000256" key="2">
    <source>
        <dbReference type="SAM" id="SignalP"/>
    </source>
</evidence>
<dbReference type="EMBL" id="JAKJXP020000070">
    <property type="protein sequence ID" value="KAK7750105.1"/>
    <property type="molecule type" value="Genomic_DNA"/>
</dbReference>
<dbReference type="Proteomes" id="UP001320420">
    <property type="component" value="Unassembled WGS sequence"/>
</dbReference>
<sequence length="195" mass="20081">MKFQAYVSLALIAVAHGIDGSVNFTSSTVSYRPTHGLGDSVNFTSSTVSYRPSHGFGDSVNLTSSTASYEPTLKRGDPAPLSSSAASLSTTSDHHSTSTTMNLTSVPFSFDTDTSEFTGTTTLGSPGNTTTVDWTATSAPASTVTNLETFPSVTGSGQPSVTAPLLSSLQDLGTASSKCTDTESVLSTLITSKKE</sequence>
<proteinExistence type="predicted"/>
<evidence type="ECO:0000256" key="1">
    <source>
        <dbReference type="SAM" id="MobiDB-lite"/>
    </source>
</evidence>
<dbReference type="AlphaFoldDB" id="A0AAN9UL82"/>
<organism evidence="3 4">
    <name type="scientific">Diatrype stigma</name>
    <dbReference type="NCBI Taxonomy" id="117547"/>
    <lineage>
        <taxon>Eukaryota</taxon>
        <taxon>Fungi</taxon>
        <taxon>Dikarya</taxon>
        <taxon>Ascomycota</taxon>
        <taxon>Pezizomycotina</taxon>
        <taxon>Sordariomycetes</taxon>
        <taxon>Xylariomycetidae</taxon>
        <taxon>Xylariales</taxon>
        <taxon>Diatrypaceae</taxon>
        <taxon>Diatrype</taxon>
    </lineage>
</organism>
<evidence type="ECO:0000313" key="3">
    <source>
        <dbReference type="EMBL" id="KAK7750105.1"/>
    </source>
</evidence>
<feature type="signal peptide" evidence="2">
    <location>
        <begin position="1"/>
        <end position="20"/>
    </location>
</feature>
<keyword evidence="2" id="KW-0732">Signal</keyword>
<reference evidence="3 4" key="1">
    <citation type="submission" date="2024-02" db="EMBL/GenBank/DDBJ databases">
        <title>De novo assembly and annotation of 12 fungi associated with fruit tree decline syndrome in Ontario, Canada.</title>
        <authorList>
            <person name="Sulman M."/>
            <person name="Ellouze W."/>
            <person name="Ilyukhin E."/>
        </authorList>
    </citation>
    <scope>NUCLEOTIDE SEQUENCE [LARGE SCALE GENOMIC DNA]</scope>
    <source>
        <strain evidence="3 4">M11/M66-122</strain>
    </source>
</reference>
<feature type="compositionally biased region" description="Low complexity" evidence="1">
    <location>
        <begin position="78"/>
        <end position="91"/>
    </location>
</feature>